<name>A0A9Q3YRY5_9FLAO</name>
<gene>
    <name evidence="1" type="ORF">LNP80_10710</name>
</gene>
<evidence type="ECO:0000313" key="1">
    <source>
        <dbReference type="EMBL" id="MCC9034718.1"/>
    </source>
</evidence>
<comment type="caution">
    <text evidence="1">The sequence shown here is derived from an EMBL/GenBank/DDBJ whole genome shotgun (WGS) entry which is preliminary data.</text>
</comment>
<dbReference type="Proteomes" id="UP001107960">
    <property type="component" value="Unassembled WGS sequence"/>
</dbReference>
<reference evidence="1" key="1">
    <citation type="submission" date="2021-11" db="EMBL/GenBank/DDBJ databases">
        <title>Description of novel Chryseobacterium species.</title>
        <authorList>
            <person name="Saticioglu I.B."/>
            <person name="Ay H."/>
            <person name="Altun S."/>
            <person name="Duman M."/>
        </authorList>
    </citation>
    <scope>NUCLEOTIDE SEQUENCE</scope>
    <source>
        <strain evidence="1">C-39</strain>
    </source>
</reference>
<dbReference type="RefSeq" id="WP_229986419.1">
    <property type="nucleotide sequence ID" value="NZ_JAJJML010000001.1"/>
</dbReference>
<dbReference type="AlphaFoldDB" id="A0A9Q3YRY5"/>
<protein>
    <submittedName>
        <fullName evidence="1">Uncharacterized protein</fullName>
    </submittedName>
</protein>
<evidence type="ECO:0000313" key="2">
    <source>
        <dbReference type="Proteomes" id="UP001107960"/>
    </source>
</evidence>
<accession>A0A9Q3YRY5</accession>
<sequence>MLAFVSIFTVSCDNDDDIVQVPVVDYDTYSTAYDIAPNFARVNSSLYEYVDEFTKPLVESDVVLVYMQTGSTNNGSPVWKLLPYTFFTNNINNDEVDYGFDFSKFDFSITVNSTLNLDSNSTYYTNKRFRVVIVPAKTGKNGAVDYNDYSSVIKFYNIDESKIKVKN</sequence>
<organism evidence="1 2">
    <name type="scientific">Chryseobacterium muglaense</name>
    <dbReference type="NCBI Taxonomy" id="2893752"/>
    <lineage>
        <taxon>Bacteria</taxon>
        <taxon>Pseudomonadati</taxon>
        <taxon>Bacteroidota</taxon>
        <taxon>Flavobacteriia</taxon>
        <taxon>Flavobacteriales</taxon>
        <taxon>Weeksellaceae</taxon>
        <taxon>Chryseobacterium group</taxon>
        <taxon>Chryseobacterium</taxon>
    </lineage>
</organism>
<dbReference type="EMBL" id="JAJJML010000001">
    <property type="protein sequence ID" value="MCC9034718.1"/>
    <property type="molecule type" value="Genomic_DNA"/>
</dbReference>
<proteinExistence type="predicted"/>